<reference evidence="1" key="1">
    <citation type="submission" date="2019-08" db="EMBL/GenBank/DDBJ databases">
        <authorList>
            <person name="Kucharzyk K."/>
            <person name="Murdoch R.W."/>
            <person name="Higgins S."/>
            <person name="Loffler F."/>
        </authorList>
    </citation>
    <scope>NUCLEOTIDE SEQUENCE</scope>
</reference>
<protein>
    <submittedName>
        <fullName evidence="1">Uncharacterized protein</fullName>
    </submittedName>
</protein>
<sequence length="89" mass="10054">MAERAVAKADFTSELADRLKERLALNIAHRAANFHNRNVIAVCARLDAVFDVLSHVRYNLYRTAIEFAFALVAEHLCVYFSGCNRIELG</sequence>
<comment type="caution">
    <text evidence="1">The sequence shown here is derived from an EMBL/GenBank/DDBJ whole genome shotgun (WGS) entry which is preliminary data.</text>
</comment>
<organism evidence="1">
    <name type="scientific">bioreactor metagenome</name>
    <dbReference type="NCBI Taxonomy" id="1076179"/>
    <lineage>
        <taxon>unclassified sequences</taxon>
        <taxon>metagenomes</taxon>
        <taxon>ecological metagenomes</taxon>
    </lineage>
</organism>
<name>A0A645JIT2_9ZZZZ</name>
<dbReference type="AlphaFoldDB" id="A0A645JIT2"/>
<dbReference type="AntiFam" id="ANF00280">
    <property type="entry name" value="Spurious ORF (shadow ORF of PyrG)"/>
</dbReference>
<dbReference type="EMBL" id="VSSQ01143234">
    <property type="protein sequence ID" value="MPN63588.1"/>
    <property type="molecule type" value="Genomic_DNA"/>
</dbReference>
<gene>
    <name evidence="1" type="ORF">SDC9_211352</name>
</gene>
<proteinExistence type="predicted"/>
<accession>A0A645JIT2</accession>
<evidence type="ECO:0000313" key="1">
    <source>
        <dbReference type="EMBL" id="MPN63588.1"/>
    </source>
</evidence>